<name>A0ACC0WSZ8_9STRA</name>
<comment type="caution">
    <text evidence="1">The sequence shown here is derived from an EMBL/GenBank/DDBJ whole genome shotgun (WGS) entry which is preliminary data.</text>
</comment>
<evidence type="ECO:0000313" key="2">
    <source>
        <dbReference type="Proteomes" id="UP001163321"/>
    </source>
</evidence>
<gene>
    <name evidence="1" type="ORF">PsorP6_001844</name>
</gene>
<dbReference type="EMBL" id="CM047580">
    <property type="protein sequence ID" value="KAI9921155.1"/>
    <property type="molecule type" value="Genomic_DNA"/>
</dbReference>
<proteinExistence type="predicted"/>
<protein>
    <submittedName>
        <fullName evidence="1">Uncharacterized protein</fullName>
    </submittedName>
</protein>
<accession>A0ACC0WSZ8</accession>
<evidence type="ECO:0000313" key="1">
    <source>
        <dbReference type="EMBL" id="KAI9921155.1"/>
    </source>
</evidence>
<keyword evidence="2" id="KW-1185">Reference proteome</keyword>
<sequence length="84" mass="9517">MGISEEVFAHWKFALVKDLKASVLETVFDDMEPEALDAFRMARLTDVCGEDFKDLGSIGLEHADPTPVPRHHSNRRLETGIHIR</sequence>
<dbReference type="Proteomes" id="UP001163321">
    <property type="component" value="Chromosome 1"/>
</dbReference>
<organism evidence="1 2">
    <name type="scientific">Peronosclerospora sorghi</name>
    <dbReference type="NCBI Taxonomy" id="230839"/>
    <lineage>
        <taxon>Eukaryota</taxon>
        <taxon>Sar</taxon>
        <taxon>Stramenopiles</taxon>
        <taxon>Oomycota</taxon>
        <taxon>Peronosporomycetes</taxon>
        <taxon>Peronosporales</taxon>
        <taxon>Peronosporaceae</taxon>
        <taxon>Peronosclerospora</taxon>
    </lineage>
</organism>
<reference evidence="1 2" key="1">
    <citation type="journal article" date="2022" name="bioRxiv">
        <title>The genome of the oomycete Peronosclerospora sorghi, a cosmopolitan pathogen of maize and sorghum, is inflated with dispersed pseudogenes.</title>
        <authorList>
            <person name="Fletcher K."/>
            <person name="Martin F."/>
            <person name="Isakeit T."/>
            <person name="Cavanaugh K."/>
            <person name="Magill C."/>
            <person name="Michelmore R."/>
        </authorList>
    </citation>
    <scope>NUCLEOTIDE SEQUENCE [LARGE SCALE GENOMIC DNA]</scope>
    <source>
        <strain evidence="1">P6</strain>
    </source>
</reference>